<dbReference type="GO" id="GO:0005524">
    <property type="term" value="F:ATP binding"/>
    <property type="evidence" value="ECO:0007669"/>
    <property type="project" value="UniProtKB-KW"/>
</dbReference>
<name>A0A1X7U188_AMPQE</name>
<dbReference type="eggNOG" id="KOG2345">
    <property type="taxonomic scope" value="Eukaryota"/>
</dbReference>
<evidence type="ECO:0000256" key="8">
    <source>
        <dbReference type="ARBA" id="ARBA00048679"/>
    </source>
</evidence>
<dbReference type="InParanoid" id="A0A1X7U188"/>
<comment type="catalytic activity">
    <reaction evidence="7">
        <text>L-threonyl-[protein] + ATP = O-phospho-L-threonyl-[protein] + ADP + H(+)</text>
        <dbReference type="Rhea" id="RHEA:46608"/>
        <dbReference type="Rhea" id="RHEA-COMP:11060"/>
        <dbReference type="Rhea" id="RHEA-COMP:11605"/>
        <dbReference type="ChEBI" id="CHEBI:15378"/>
        <dbReference type="ChEBI" id="CHEBI:30013"/>
        <dbReference type="ChEBI" id="CHEBI:30616"/>
        <dbReference type="ChEBI" id="CHEBI:61977"/>
        <dbReference type="ChEBI" id="CHEBI:456216"/>
        <dbReference type="EC" id="2.7.11.1"/>
    </reaction>
</comment>
<proteinExistence type="predicted"/>
<evidence type="ECO:0000259" key="9">
    <source>
        <dbReference type="PROSITE" id="PS50011"/>
    </source>
</evidence>
<dbReference type="InterPro" id="IPR008271">
    <property type="entry name" value="Ser/Thr_kinase_AS"/>
</dbReference>
<accession>A0A1X7U188</accession>
<keyword evidence="6" id="KW-0067">ATP-binding</keyword>
<keyword evidence="5" id="KW-0418">Kinase</keyword>
<reference evidence="11" key="1">
    <citation type="journal article" date="2010" name="Nature">
        <title>The Amphimedon queenslandica genome and the evolution of animal complexity.</title>
        <authorList>
            <person name="Srivastava M."/>
            <person name="Simakov O."/>
            <person name="Chapman J."/>
            <person name="Fahey B."/>
            <person name="Gauthier M.E."/>
            <person name="Mitros T."/>
            <person name="Richards G.S."/>
            <person name="Conaco C."/>
            <person name="Dacre M."/>
            <person name="Hellsten U."/>
            <person name="Larroux C."/>
            <person name="Putnam N.H."/>
            <person name="Stanke M."/>
            <person name="Adamska M."/>
            <person name="Darling A."/>
            <person name="Degnan S.M."/>
            <person name="Oakley T.H."/>
            <person name="Plachetzki D.C."/>
            <person name="Zhai Y."/>
            <person name="Adamski M."/>
            <person name="Calcino A."/>
            <person name="Cummins S.F."/>
            <person name="Goodstein D.M."/>
            <person name="Harris C."/>
            <person name="Jackson D.J."/>
            <person name="Leys S.P."/>
            <person name="Shu S."/>
            <person name="Woodcroft B.J."/>
            <person name="Vervoort M."/>
            <person name="Kosik K.S."/>
            <person name="Manning G."/>
            <person name="Degnan B.M."/>
            <person name="Rokhsar D.S."/>
        </authorList>
    </citation>
    <scope>NUCLEOTIDE SEQUENCE [LARGE SCALE GENOMIC DNA]</scope>
</reference>
<dbReference type="InterPro" id="IPR052239">
    <property type="entry name" value="Ser/Thr-specific_kinases"/>
</dbReference>
<dbReference type="PROSITE" id="PS00108">
    <property type="entry name" value="PROTEIN_KINASE_ST"/>
    <property type="match status" value="1"/>
</dbReference>
<dbReference type="SMART" id="SM00220">
    <property type="entry name" value="S_TKc"/>
    <property type="match status" value="1"/>
</dbReference>
<feature type="domain" description="Protein kinase" evidence="9">
    <location>
        <begin position="20"/>
        <end position="292"/>
    </location>
</feature>
<keyword evidence="4" id="KW-0547">Nucleotide-binding</keyword>
<dbReference type="AlphaFoldDB" id="A0A1X7U188"/>
<evidence type="ECO:0000256" key="6">
    <source>
        <dbReference type="ARBA" id="ARBA00022840"/>
    </source>
</evidence>
<dbReference type="PANTHER" id="PTHR45998">
    <property type="entry name" value="SERINE/THREONINE-PROTEIN KINASE 16"/>
    <property type="match status" value="1"/>
</dbReference>
<dbReference type="Pfam" id="PF00069">
    <property type="entry name" value="Pkinase"/>
    <property type="match status" value="1"/>
</dbReference>
<dbReference type="STRING" id="400682.A0A1X7U188"/>
<dbReference type="PANTHER" id="PTHR45998:SF2">
    <property type="entry name" value="SERINE_THREONINE-PROTEIN KINASE 16"/>
    <property type="match status" value="1"/>
</dbReference>
<gene>
    <name evidence="10" type="primary">100640634</name>
</gene>
<sequence length="302" mass="33503">MGALWSLLFGRTLSINGESYRVVRRIGEGGFSYVDLVRGRNGEQFALKQLLIQVEEQRESVEREIYMHQTVTHPNVLQLVDSQITEQGNGEARGLLLFPFYQYGTLEDEIEASMSRGRKISEERILNLFLSACQGLHALHTSGNEGLAHRDIKPGNLLLSDNKEELVIMDLGSAASGQVTVNDRKEAIALQEHCAQTCTAMYRAPELFEVPSQSVITLKSDIWSLGCSIYAAAFGTSPCDGSALSAMSGRIMFPKNHSYSLEFCNLITWILKVNPEERPTVQEVEQLIGTILSKQVTPHGNV</sequence>
<reference evidence="10" key="2">
    <citation type="submission" date="2017-05" db="UniProtKB">
        <authorList>
            <consortium name="EnsemblMetazoa"/>
        </authorList>
    </citation>
    <scope>IDENTIFICATION</scope>
</reference>
<dbReference type="KEGG" id="aqu:100640634"/>
<dbReference type="InterPro" id="IPR000719">
    <property type="entry name" value="Prot_kinase_dom"/>
</dbReference>
<dbReference type="GO" id="GO:0005794">
    <property type="term" value="C:Golgi apparatus"/>
    <property type="evidence" value="ECO:0007669"/>
    <property type="project" value="TreeGrafter"/>
</dbReference>
<evidence type="ECO:0000313" key="11">
    <source>
        <dbReference type="Proteomes" id="UP000007879"/>
    </source>
</evidence>
<dbReference type="EnsemblMetazoa" id="Aqu2.1.21247_001">
    <property type="protein sequence ID" value="Aqu2.1.21247_001"/>
    <property type="gene ID" value="Aqu2.1.21247"/>
</dbReference>
<dbReference type="EC" id="2.7.11.1" evidence="1"/>
<keyword evidence="3" id="KW-0808">Transferase</keyword>
<evidence type="ECO:0000256" key="4">
    <source>
        <dbReference type="ARBA" id="ARBA00022741"/>
    </source>
</evidence>
<dbReference type="PROSITE" id="PS50011">
    <property type="entry name" value="PROTEIN_KINASE_DOM"/>
    <property type="match status" value="1"/>
</dbReference>
<dbReference type="SUPFAM" id="SSF56112">
    <property type="entry name" value="Protein kinase-like (PK-like)"/>
    <property type="match status" value="1"/>
</dbReference>
<evidence type="ECO:0000256" key="3">
    <source>
        <dbReference type="ARBA" id="ARBA00022679"/>
    </source>
</evidence>
<evidence type="ECO:0000313" key="10">
    <source>
        <dbReference type="EnsemblMetazoa" id="Aqu2.1.21247_001"/>
    </source>
</evidence>
<keyword evidence="2" id="KW-0723">Serine/threonine-protein kinase</keyword>
<dbReference type="EnsemblMetazoa" id="XM_003389223.3">
    <property type="protein sequence ID" value="XP_003389271.2"/>
    <property type="gene ID" value="LOC100640634"/>
</dbReference>
<keyword evidence="11" id="KW-1185">Reference proteome</keyword>
<dbReference type="OrthoDB" id="248923at2759"/>
<comment type="catalytic activity">
    <reaction evidence="8">
        <text>L-seryl-[protein] + ATP = O-phospho-L-seryl-[protein] + ADP + H(+)</text>
        <dbReference type="Rhea" id="RHEA:17989"/>
        <dbReference type="Rhea" id="RHEA-COMP:9863"/>
        <dbReference type="Rhea" id="RHEA-COMP:11604"/>
        <dbReference type="ChEBI" id="CHEBI:15378"/>
        <dbReference type="ChEBI" id="CHEBI:29999"/>
        <dbReference type="ChEBI" id="CHEBI:30616"/>
        <dbReference type="ChEBI" id="CHEBI:83421"/>
        <dbReference type="ChEBI" id="CHEBI:456216"/>
        <dbReference type="EC" id="2.7.11.1"/>
    </reaction>
</comment>
<dbReference type="Proteomes" id="UP000007879">
    <property type="component" value="Unassembled WGS sequence"/>
</dbReference>
<evidence type="ECO:0000256" key="1">
    <source>
        <dbReference type="ARBA" id="ARBA00012513"/>
    </source>
</evidence>
<organism evidence="10">
    <name type="scientific">Amphimedon queenslandica</name>
    <name type="common">Sponge</name>
    <dbReference type="NCBI Taxonomy" id="400682"/>
    <lineage>
        <taxon>Eukaryota</taxon>
        <taxon>Metazoa</taxon>
        <taxon>Porifera</taxon>
        <taxon>Demospongiae</taxon>
        <taxon>Heteroscleromorpha</taxon>
        <taxon>Haplosclerida</taxon>
        <taxon>Niphatidae</taxon>
        <taxon>Amphimedon</taxon>
    </lineage>
</organism>
<dbReference type="GO" id="GO:0004674">
    <property type="term" value="F:protein serine/threonine kinase activity"/>
    <property type="evidence" value="ECO:0007669"/>
    <property type="project" value="UniProtKB-KW"/>
</dbReference>
<dbReference type="InterPro" id="IPR011009">
    <property type="entry name" value="Kinase-like_dom_sf"/>
</dbReference>
<dbReference type="Gene3D" id="1.10.510.10">
    <property type="entry name" value="Transferase(Phosphotransferase) domain 1"/>
    <property type="match status" value="1"/>
</dbReference>
<evidence type="ECO:0000256" key="7">
    <source>
        <dbReference type="ARBA" id="ARBA00047899"/>
    </source>
</evidence>
<evidence type="ECO:0000256" key="2">
    <source>
        <dbReference type="ARBA" id="ARBA00022527"/>
    </source>
</evidence>
<protein>
    <recommendedName>
        <fullName evidence="1">non-specific serine/threonine protein kinase</fullName>
        <ecNumber evidence="1">2.7.11.1</ecNumber>
    </recommendedName>
</protein>
<dbReference type="OMA" id="AMHQYKV"/>
<evidence type="ECO:0000256" key="5">
    <source>
        <dbReference type="ARBA" id="ARBA00022777"/>
    </source>
</evidence>